<evidence type="ECO:0000313" key="2">
    <source>
        <dbReference type="Proteomes" id="UP001630127"/>
    </source>
</evidence>
<proteinExistence type="predicted"/>
<evidence type="ECO:0000313" key="1">
    <source>
        <dbReference type="EMBL" id="KAL3515821.1"/>
    </source>
</evidence>
<dbReference type="Proteomes" id="UP001630127">
    <property type="component" value="Unassembled WGS sequence"/>
</dbReference>
<protein>
    <submittedName>
        <fullName evidence="1">Uncharacterized protein</fullName>
    </submittedName>
</protein>
<keyword evidence="2" id="KW-1185">Reference proteome</keyword>
<name>A0ABD2Z8K9_9GENT</name>
<accession>A0ABD2Z8K9</accession>
<reference evidence="1 2" key="1">
    <citation type="submission" date="2024-11" db="EMBL/GenBank/DDBJ databases">
        <title>A near-complete genome assembly of Cinchona calisaya.</title>
        <authorList>
            <person name="Lian D.C."/>
            <person name="Zhao X.W."/>
            <person name="Wei L."/>
        </authorList>
    </citation>
    <scope>NUCLEOTIDE SEQUENCE [LARGE SCALE GENOMIC DNA]</scope>
    <source>
        <tissue evidence="1">Nenye</tissue>
    </source>
</reference>
<comment type="caution">
    <text evidence="1">The sequence shown here is derived from an EMBL/GenBank/DDBJ whole genome shotgun (WGS) entry which is preliminary data.</text>
</comment>
<sequence>MLRKKGEKIRYSYCKQYAGHNKMSCPLKAREKELEGAENQVEHADVVEQAIGVGSTIEGIVAQQIEGIARQQVEETTRQQVDKAPINQVEGGTNDVHVEGTKRKRKCGICMKYLGHTKANFPHA</sequence>
<dbReference type="EMBL" id="JBJUIK010000010">
    <property type="protein sequence ID" value="KAL3515821.1"/>
    <property type="molecule type" value="Genomic_DNA"/>
</dbReference>
<dbReference type="AlphaFoldDB" id="A0ABD2Z8K9"/>
<organism evidence="1 2">
    <name type="scientific">Cinchona calisaya</name>
    <dbReference type="NCBI Taxonomy" id="153742"/>
    <lineage>
        <taxon>Eukaryota</taxon>
        <taxon>Viridiplantae</taxon>
        <taxon>Streptophyta</taxon>
        <taxon>Embryophyta</taxon>
        <taxon>Tracheophyta</taxon>
        <taxon>Spermatophyta</taxon>
        <taxon>Magnoliopsida</taxon>
        <taxon>eudicotyledons</taxon>
        <taxon>Gunneridae</taxon>
        <taxon>Pentapetalae</taxon>
        <taxon>asterids</taxon>
        <taxon>lamiids</taxon>
        <taxon>Gentianales</taxon>
        <taxon>Rubiaceae</taxon>
        <taxon>Cinchonoideae</taxon>
        <taxon>Cinchoneae</taxon>
        <taxon>Cinchona</taxon>
    </lineage>
</organism>
<gene>
    <name evidence="1" type="ORF">ACH5RR_022723</name>
</gene>